<dbReference type="NCBIfam" id="TIGR00413">
    <property type="entry name" value="rlpA"/>
    <property type="match status" value="1"/>
</dbReference>
<feature type="region of interest" description="Disordered" evidence="5">
    <location>
        <begin position="184"/>
        <end position="204"/>
    </location>
</feature>
<feature type="region of interest" description="Disordered" evidence="5">
    <location>
        <begin position="68"/>
        <end position="89"/>
    </location>
</feature>
<accession>A0A8S0WAL4</accession>
<evidence type="ECO:0000256" key="2">
    <source>
        <dbReference type="ARBA" id="ARBA00023316"/>
    </source>
</evidence>
<dbReference type="Pfam" id="PF03330">
    <property type="entry name" value="DPBB_1"/>
    <property type="match status" value="1"/>
</dbReference>
<evidence type="ECO:0000259" key="6">
    <source>
        <dbReference type="Pfam" id="PF03330"/>
    </source>
</evidence>
<dbReference type="Gene3D" id="2.40.40.10">
    <property type="entry name" value="RlpA-like domain"/>
    <property type="match status" value="1"/>
</dbReference>
<protein>
    <recommendedName>
        <fullName evidence="3">Endolytic peptidoglycan transglycosylase RlpA</fullName>
        <ecNumber evidence="3">4.2.2.-</ecNumber>
    </recommendedName>
</protein>
<dbReference type="EMBL" id="CADCXN010000058">
    <property type="protein sequence ID" value="CAA9890849.1"/>
    <property type="molecule type" value="Genomic_DNA"/>
</dbReference>
<dbReference type="InterPro" id="IPR009009">
    <property type="entry name" value="RlpA-like_DPBB"/>
</dbReference>
<dbReference type="InterPro" id="IPR034718">
    <property type="entry name" value="RlpA"/>
</dbReference>
<evidence type="ECO:0000256" key="3">
    <source>
        <dbReference type="HAMAP-Rule" id="MF_02071"/>
    </source>
</evidence>
<keyword evidence="8" id="KW-1185">Reference proteome</keyword>
<gene>
    <name evidence="3" type="primary">rlpA</name>
    <name evidence="7" type="ORF">METHB2_30053</name>
</gene>
<comment type="function">
    <text evidence="3">Lytic transglycosylase with a strong preference for naked glycan strands that lack stem peptides.</text>
</comment>
<evidence type="ECO:0000313" key="7">
    <source>
        <dbReference type="EMBL" id="CAA9890849.1"/>
    </source>
</evidence>
<dbReference type="GO" id="GO:0008932">
    <property type="term" value="F:lytic endotransglycosylase activity"/>
    <property type="evidence" value="ECO:0007669"/>
    <property type="project" value="UniProtKB-UniRule"/>
</dbReference>
<dbReference type="AlphaFoldDB" id="A0A8S0WAL4"/>
<dbReference type="EC" id="4.2.2.-" evidence="3"/>
<dbReference type="SUPFAM" id="SSF50685">
    <property type="entry name" value="Barwin-like endoglucanases"/>
    <property type="match status" value="1"/>
</dbReference>
<name>A0A8S0WAL4_9GAMM</name>
<dbReference type="InterPro" id="IPR012997">
    <property type="entry name" value="RplA"/>
</dbReference>
<dbReference type="PANTHER" id="PTHR34183">
    <property type="entry name" value="ENDOLYTIC PEPTIDOGLYCAN TRANSGLYCOSYLASE RLPA"/>
    <property type="match status" value="1"/>
</dbReference>
<keyword evidence="1 3" id="KW-0456">Lyase</keyword>
<dbReference type="InterPro" id="IPR036908">
    <property type="entry name" value="RlpA-like_sf"/>
</dbReference>
<comment type="similarity">
    <text evidence="3 4">Belongs to the RlpA family.</text>
</comment>
<evidence type="ECO:0000256" key="1">
    <source>
        <dbReference type="ARBA" id="ARBA00023239"/>
    </source>
</evidence>
<dbReference type="CDD" id="cd22268">
    <property type="entry name" value="DPBB_RlpA-like"/>
    <property type="match status" value="1"/>
</dbReference>
<evidence type="ECO:0000256" key="4">
    <source>
        <dbReference type="RuleBase" id="RU003495"/>
    </source>
</evidence>
<sequence length="204" mass="22743">MSYLLRHQYAELYRGNQCPPIPPYYRPGGRIRSGASRERLLQRRLFDYSRLVLTGALLLLLSCTSERPGDHARQQKETKENSIAKPAHKEVGEASWYGPGFHGRETASGEIFNQKKLTAAHPTLPLGTKAQVTNLENDKKVSVTITDRGPYADDRAIDLSRAAAKKLGMVKDGTAKVKIESRAVNKKKSLARKKTSSARSRKVQ</sequence>
<dbReference type="HAMAP" id="MF_02071">
    <property type="entry name" value="RlpA"/>
    <property type="match status" value="1"/>
</dbReference>
<dbReference type="GO" id="GO:0071555">
    <property type="term" value="P:cell wall organization"/>
    <property type="evidence" value="ECO:0007669"/>
    <property type="project" value="UniProtKB-KW"/>
</dbReference>
<organism evidence="7 8">
    <name type="scientific">Candidatus Methylobacter favarea</name>
    <dbReference type="NCBI Taxonomy" id="2707345"/>
    <lineage>
        <taxon>Bacteria</taxon>
        <taxon>Pseudomonadati</taxon>
        <taxon>Pseudomonadota</taxon>
        <taxon>Gammaproteobacteria</taxon>
        <taxon>Methylococcales</taxon>
        <taxon>Methylococcaceae</taxon>
        <taxon>Methylobacter</taxon>
    </lineage>
</organism>
<dbReference type="GO" id="GO:0000270">
    <property type="term" value="P:peptidoglycan metabolic process"/>
    <property type="evidence" value="ECO:0007669"/>
    <property type="project" value="UniProtKB-UniRule"/>
</dbReference>
<dbReference type="PANTHER" id="PTHR34183:SF1">
    <property type="entry name" value="ENDOLYTIC PEPTIDOGLYCAN TRANSGLYCOSYLASE RLPA"/>
    <property type="match status" value="1"/>
</dbReference>
<reference evidence="7 8" key="1">
    <citation type="submission" date="2020-02" db="EMBL/GenBank/DDBJ databases">
        <authorList>
            <person name="Hogendoorn C."/>
        </authorList>
    </citation>
    <scope>NUCLEOTIDE SEQUENCE [LARGE SCALE GENOMIC DNA]</scope>
    <source>
        <strain evidence="7">METHB21</strain>
    </source>
</reference>
<keyword evidence="2 3" id="KW-0961">Cell wall biogenesis/degradation</keyword>
<evidence type="ECO:0000256" key="5">
    <source>
        <dbReference type="SAM" id="MobiDB-lite"/>
    </source>
</evidence>
<dbReference type="RefSeq" id="WP_174625762.1">
    <property type="nucleotide sequence ID" value="NZ_CADCXN010000058.1"/>
</dbReference>
<dbReference type="Proteomes" id="UP000494216">
    <property type="component" value="Unassembled WGS sequence"/>
</dbReference>
<feature type="domain" description="RlpA-like protein double-psi beta-barrel" evidence="6">
    <location>
        <begin position="90"/>
        <end position="179"/>
    </location>
</feature>
<comment type="caution">
    <text evidence="7">The sequence shown here is derived from an EMBL/GenBank/DDBJ whole genome shotgun (WGS) entry which is preliminary data.</text>
</comment>
<evidence type="ECO:0000313" key="8">
    <source>
        <dbReference type="Proteomes" id="UP000494216"/>
    </source>
</evidence>
<proteinExistence type="inferred from homology"/>